<dbReference type="Proteomes" id="UP000296049">
    <property type="component" value="Unassembled WGS sequence"/>
</dbReference>
<dbReference type="AlphaFoldDB" id="R0L7Z1"/>
<organism evidence="2 3">
    <name type="scientific">Anas platyrhynchos</name>
    <name type="common">Mallard</name>
    <name type="synonym">Anas boschas</name>
    <dbReference type="NCBI Taxonomy" id="8839"/>
    <lineage>
        <taxon>Eukaryota</taxon>
        <taxon>Metazoa</taxon>
        <taxon>Chordata</taxon>
        <taxon>Craniata</taxon>
        <taxon>Vertebrata</taxon>
        <taxon>Euteleostomi</taxon>
        <taxon>Archelosauria</taxon>
        <taxon>Archosauria</taxon>
        <taxon>Dinosauria</taxon>
        <taxon>Saurischia</taxon>
        <taxon>Theropoda</taxon>
        <taxon>Coelurosauria</taxon>
        <taxon>Aves</taxon>
        <taxon>Neognathae</taxon>
        <taxon>Galloanserae</taxon>
        <taxon>Anseriformes</taxon>
        <taxon>Anatidae</taxon>
        <taxon>Anatinae</taxon>
        <taxon>Anas</taxon>
    </lineage>
</organism>
<reference evidence="3" key="1">
    <citation type="journal article" date="2013" name="Nat. Genet.">
        <title>The duck genome and transcriptome provide insight into an avian influenza virus reservoir species.</title>
        <authorList>
            <person name="Huang Y."/>
            <person name="Li Y."/>
            <person name="Burt D.W."/>
            <person name="Chen H."/>
            <person name="Zhang Y."/>
            <person name="Qian W."/>
            <person name="Kim H."/>
            <person name="Gan S."/>
            <person name="Zhao Y."/>
            <person name="Li J."/>
            <person name="Yi K."/>
            <person name="Feng H."/>
            <person name="Zhu P."/>
            <person name="Li B."/>
            <person name="Liu Q."/>
            <person name="Fairley S."/>
            <person name="Magor K.E."/>
            <person name="Du Z."/>
            <person name="Hu X."/>
            <person name="Goodman L."/>
            <person name="Tafer H."/>
            <person name="Vignal A."/>
            <person name="Lee T."/>
            <person name="Kim K.W."/>
            <person name="Sheng Z."/>
            <person name="An Y."/>
            <person name="Searle S."/>
            <person name="Herrero J."/>
            <person name="Groenen M.A."/>
            <person name="Crooijmans R.P."/>
            <person name="Faraut T."/>
            <person name="Cai Q."/>
            <person name="Webster R.G."/>
            <person name="Aldridge J.R."/>
            <person name="Warren W.C."/>
            <person name="Bartschat S."/>
            <person name="Kehr S."/>
            <person name="Marz M."/>
            <person name="Stadler P.F."/>
            <person name="Smith J."/>
            <person name="Kraus R.H."/>
            <person name="Zhao Y."/>
            <person name="Ren L."/>
            <person name="Fei J."/>
            <person name="Morisson M."/>
            <person name="Kaiser P."/>
            <person name="Griffin D.K."/>
            <person name="Rao M."/>
            <person name="Pitel F."/>
            <person name="Wang J."/>
            <person name="Li N."/>
        </authorList>
    </citation>
    <scope>NUCLEOTIDE SEQUENCE [LARGE SCALE GENOMIC DNA]</scope>
</reference>
<feature type="compositionally biased region" description="Basic and acidic residues" evidence="1">
    <location>
        <begin position="181"/>
        <end position="199"/>
    </location>
</feature>
<name>R0L7Z1_ANAPL</name>
<protein>
    <submittedName>
        <fullName evidence="2">Uncharacterized protein</fullName>
    </submittedName>
</protein>
<feature type="region of interest" description="Disordered" evidence="1">
    <location>
        <begin position="114"/>
        <end position="140"/>
    </location>
</feature>
<accession>R0L7Z1</accession>
<keyword evidence="3" id="KW-1185">Reference proteome</keyword>
<dbReference type="EMBL" id="KB743650">
    <property type="protein sequence ID" value="EOA97564.1"/>
    <property type="molecule type" value="Genomic_DNA"/>
</dbReference>
<proteinExistence type="predicted"/>
<evidence type="ECO:0000313" key="3">
    <source>
        <dbReference type="Proteomes" id="UP000296049"/>
    </source>
</evidence>
<gene>
    <name evidence="2" type="ORF">Anapl_13823</name>
</gene>
<evidence type="ECO:0000256" key="1">
    <source>
        <dbReference type="SAM" id="MobiDB-lite"/>
    </source>
</evidence>
<feature type="region of interest" description="Disordered" evidence="1">
    <location>
        <begin position="153"/>
        <end position="247"/>
    </location>
</feature>
<sequence length="332" mass="36907">MQLVELPVYMTAQQHQEGLWGAPHPFLGNAEEEMLLGSTQHPMFLWDFAEGATDVCRPGGTEAPHVLNARQLLGPLRASEAGRRLEKGARRAAALLGVRTAKRSEEAPRGIAAIERRMRRGQRDSISSTKDTSAWGMSGARPRDVYHQYHWHRSDAGNRPAPQPYSSRGPGPNQRCSGGVEQRRQREAGSHGEQRRACRPECSVGPSHSPETDGSVEFMPRNELDSSMGSTRATRRPPGAAPWPENIPDGRQPVWAVPGKDWLVLLPNAVEPMELGPQGEVEEAMEVDPPQPDQIWDYAGRSLLRAVRELHQLRSGARRAPYSLSRRLHPRH</sequence>
<evidence type="ECO:0000313" key="2">
    <source>
        <dbReference type="EMBL" id="EOA97564.1"/>
    </source>
</evidence>